<organism evidence="3 4">
    <name type="scientific">Pyrrhoderma noxium</name>
    <dbReference type="NCBI Taxonomy" id="2282107"/>
    <lineage>
        <taxon>Eukaryota</taxon>
        <taxon>Fungi</taxon>
        <taxon>Dikarya</taxon>
        <taxon>Basidiomycota</taxon>
        <taxon>Agaricomycotina</taxon>
        <taxon>Agaricomycetes</taxon>
        <taxon>Hymenochaetales</taxon>
        <taxon>Hymenochaetaceae</taxon>
        <taxon>Pyrrhoderma</taxon>
    </lineage>
</organism>
<feature type="region of interest" description="Disordered" evidence="1">
    <location>
        <begin position="270"/>
        <end position="289"/>
    </location>
</feature>
<evidence type="ECO:0000313" key="4">
    <source>
        <dbReference type="Proteomes" id="UP000217199"/>
    </source>
</evidence>
<feature type="chain" id="PRO_5013891090" evidence="2">
    <location>
        <begin position="19"/>
        <end position="346"/>
    </location>
</feature>
<dbReference type="AlphaFoldDB" id="A0A286UM32"/>
<reference evidence="3 4" key="1">
    <citation type="journal article" date="2017" name="Mol. Ecol.">
        <title>Comparative and population genomic landscape of Phellinus noxius: A hypervariable fungus causing root rot in trees.</title>
        <authorList>
            <person name="Chung C.L."/>
            <person name="Lee T.J."/>
            <person name="Akiba M."/>
            <person name="Lee H.H."/>
            <person name="Kuo T.H."/>
            <person name="Liu D."/>
            <person name="Ke H.M."/>
            <person name="Yokoi T."/>
            <person name="Roa M.B."/>
            <person name="Lu M.J."/>
            <person name="Chang Y.Y."/>
            <person name="Ann P.J."/>
            <person name="Tsai J.N."/>
            <person name="Chen C.Y."/>
            <person name="Tzean S.S."/>
            <person name="Ota Y."/>
            <person name="Hattori T."/>
            <person name="Sahashi N."/>
            <person name="Liou R.F."/>
            <person name="Kikuchi T."/>
            <person name="Tsai I.J."/>
        </authorList>
    </citation>
    <scope>NUCLEOTIDE SEQUENCE [LARGE SCALE GENOMIC DNA]</scope>
    <source>
        <strain evidence="3 4">FFPRI411160</strain>
    </source>
</reference>
<sequence>MASRLAICLLGYVLFMKSQVPFPVDQLHKMQLVRTDDIRIRKKQDSLLDSYDLLQSHLLSTFTSLGTALASNMIYKAAEKVHFAIVLGPNSTSLSGARARVLLELDSLFVPPTVKLAKIPPNNIAHNGNLKENVHTSDIKVRGSLKDNVDSQPLRVLKQSFLTKFIPLTSEREEVEDPPLSEYGSDTSDEDSENEDSENNNDEAVLKGVERLLLRTLANANANPDLGIGEDLHPMLTSVLLRAPRRFVHPNWVPRQNMTRDMDLALHAFNDPSHSNDNHQTSASKSKSKIKTECIRVRCHASNTDQRSKETLESADSADNVSTAQDEDDELIWWAWDGKIEGFSEW</sequence>
<dbReference type="InterPro" id="IPR053729">
    <property type="entry name" value="MAD2L1BP_domain_sf"/>
</dbReference>
<dbReference type="InParanoid" id="A0A286UM32"/>
<feature type="compositionally biased region" description="Polar residues" evidence="1">
    <location>
        <begin position="272"/>
        <end position="281"/>
    </location>
</feature>
<dbReference type="Gene3D" id="3.30.900.20">
    <property type="match status" value="1"/>
</dbReference>
<accession>A0A286UM32</accession>
<evidence type="ECO:0000313" key="3">
    <source>
        <dbReference type="EMBL" id="PAV20640.1"/>
    </source>
</evidence>
<proteinExistence type="predicted"/>
<dbReference type="EMBL" id="NBII01000003">
    <property type="protein sequence ID" value="PAV20640.1"/>
    <property type="molecule type" value="Genomic_DNA"/>
</dbReference>
<feature type="region of interest" description="Disordered" evidence="1">
    <location>
        <begin position="303"/>
        <end position="324"/>
    </location>
</feature>
<dbReference type="Proteomes" id="UP000217199">
    <property type="component" value="Unassembled WGS sequence"/>
</dbReference>
<keyword evidence="2" id="KW-0732">Signal</keyword>
<feature type="region of interest" description="Disordered" evidence="1">
    <location>
        <begin position="172"/>
        <end position="204"/>
    </location>
</feature>
<feature type="signal peptide" evidence="2">
    <location>
        <begin position="1"/>
        <end position="18"/>
    </location>
</feature>
<protein>
    <submittedName>
        <fullName evidence="3">Uncharacterized protein</fullName>
    </submittedName>
</protein>
<feature type="compositionally biased region" description="Acidic residues" evidence="1">
    <location>
        <begin position="187"/>
        <end position="201"/>
    </location>
</feature>
<evidence type="ECO:0000256" key="2">
    <source>
        <dbReference type="SAM" id="SignalP"/>
    </source>
</evidence>
<name>A0A286UM32_9AGAM</name>
<evidence type="ECO:0000256" key="1">
    <source>
        <dbReference type="SAM" id="MobiDB-lite"/>
    </source>
</evidence>
<comment type="caution">
    <text evidence="3">The sequence shown here is derived from an EMBL/GenBank/DDBJ whole genome shotgun (WGS) entry which is preliminary data.</text>
</comment>
<dbReference type="OrthoDB" id="2387165at2759"/>
<dbReference type="STRING" id="2282107.A0A286UM32"/>
<gene>
    <name evidence="3" type="ORF">PNOK_0326700</name>
</gene>
<keyword evidence="4" id="KW-1185">Reference proteome</keyword>